<organism evidence="2 3">
    <name type="scientific">Xenorhabdus bovienii str. kraussei Becker Underwood</name>
    <dbReference type="NCBI Taxonomy" id="1398204"/>
    <lineage>
        <taxon>Bacteria</taxon>
        <taxon>Pseudomonadati</taxon>
        <taxon>Pseudomonadota</taxon>
        <taxon>Gammaproteobacteria</taxon>
        <taxon>Enterobacterales</taxon>
        <taxon>Morganellaceae</taxon>
        <taxon>Xenorhabdus</taxon>
    </lineage>
</organism>
<gene>
    <name evidence="2" type="ORF">XBKB1_2380036</name>
</gene>
<dbReference type="HOGENOM" id="CLU_1719506_0_0_6"/>
<evidence type="ECO:0000256" key="1">
    <source>
        <dbReference type="SAM" id="SignalP"/>
    </source>
</evidence>
<dbReference type="RefSeq" id="WP_038196532.1">
    <property type="nucleotide sequence ID" value="NZ_CAWLXS010000232.1"/>
</dbReference>
<feature type="signal peptide" evidence="1">
    <location>
        <begin position="1"/>
        <end position="22"/>
    </location>
</feature>
<name>A0A077PIE8_XENBV</name>
<protein>
    <submittedName>
        <fullName evidence="2">Uncharacterized protein</fullName>
    </submittedName>
</protein>
<reference evidence="2" key="1">
    <citation type="submission" date="2013-07" db="EMBL/GenBank/DDBJ databases">
        <title>Sub-species coevolution in mutualistic symbiosis.</title>
        <authorList>
            <person name="Murfin K."/>
            <person name="Klassen J."/>
            <person name="Lee M."/>
            <person name="Forst S."/>
            <person name="Stock P."/>
            <person name="Goodrich-Blair H."/>
        </authorList>
    </citation>
    <scope>NUCLEOTIDE SEQUENCE [LARGE SCALE GENOMIC DNA]</scope>
    <source>
        <strain evidence="2">Kraussei Becker Underwood</strain>
    </source>
</reference>
<keyword evidence="1" id="KW-0732">Signal</keyword>
<dbReference type="Proteomes" id="UP000028493">
    <property type="component" value="Unassembled WGS sequence"/>
</dbReference>
<dbReference type="EMBL" id="CBSZ010000155">
    <property type="protein sequence ID" value="CDH24120.1"/>
    <property type="molecule type" value="Genomic_DNA"/>
</dbReference>
<dbReference type="AlphaFoldDB" id="A0A077PIE8"/>
<accession>A0A077PIE8</accession>
<evidence type="ECO:0000313" key="2">
    <source>
        <dbReference type="EMBL" id="CDH24120.1"/>
    </source>
</evidence>
<sequence>MKTFNLYILAAAITVVSSNVLAADKYVDPIQNKIDEQHSILVKKYQKTCKARNRISCQFEAQDRAEEDIPSRGSVAYSKKNYASYTSAQAKEKLKELVSIYDKLDGQSKSSWDGKLTQINIESEIRWLMSHKLGQSAPDIYSAKLYLGLPLR</sequence>
<evidence type="ECO:0000313" key="3">
    <source>
        <dbReference type="Proteomes" id="UP000028493"/>
    </source>
</evidence>
<feature type="chain" id="PRO_5001722105" evidence="1">
    <location>
        <begin position="23"/>
        <end position="152"/>
    </location>
</feature>
<comment type="caution">
    <text evidence="2">The sequence shown here is derived from an EMBL/GenBank/DDBJ whole genome shotgun (WGS) entry which is preliminary data.</text>
</comment>
<proteinExistence type="predicted"/>